<gene>
    <name evidence="1" type="ORF">H4R20_003870</name>
</gene>
<name>A0A9W8LTA9_9FUNG</name>
<feature type="non-terminal residue" evidence="1">
    <location>
        <position position="1"/>
    </location>
</feature>
<protein>
    <submittedName>
        <fullName evidence="1">Uncharacterized protein</fullName>
    </submittedName>
</protein>
<sequence>ALNAVLVAAKDAPAEAAALALAGGVAMALAHEAPETFVASRACAVATRLIRSLCVRQADVVALCMEIVPSLDRRSTDELASDDIVLLSLSEAVLNPHARYLDHSSGASQAALLLQTLVSAPTAKFASVHKMIALVHANATAVLLANEHSRSIGGGQRCLALLHVVEAILLRYFVEDIRVRVAEKDLVDAWCDIVDSMAAVHSATLEHGRGGSEVFRRAISISVQFILRCTPDHVDAAVRRLFHQQQCLRFLASSSCSLQMTSSARNCVVLFYLDLMEHMVGQLQSNTLSTLVLPLAARYATAEALRAVGPQWFESAHALLLACLELATDPDWTAKGGRGKRSMECVVVLVPWYSDLLLDLYPDDGISADLLRIAFTTAVQAAAVAAADDSAPWGPGSDVFGAAVDGPGKKRKAAAVLAWDCVSKLMHKLDMFPALATENSEAKQSADAGRVGTAVRSVRRRELLCVLALQLSAVPLQMLPRLMTELRGRVLAEPEWATRKALADEVQQIVMDRADLARKPALASWAWQLRIDVNSSIGASKI</sequence>
<accession>A0A9W8LTA9</accession>
<dbReference type="PANTHER" id="PTHR39214">
    <property type="entry name" value="MICROBODY (PEROXISOME) BIOGENESIS PROTEIN PEROXIN 8 (EUROFUNG)"/>
    <property type="match status" value="1"/>
</dbReference>
<dbReference type="InterPro" id="IPR055334">
    <property type="entry name" value="PEX8-like"/>
</dbReference>
<keyword evidence="2" id="KW-1185">Reference proteome</keyword>
<dbReference type="Proteomes" id="UP001140094">
    <property type="component" value="Unassembled WGS sequence"/>
</dbReference>
<dbReference type="PANTHER" id="PTHR39214:SF1">
    <property type="entry name" value="MICROBODY (PEROXISOME) BIOGENESIS PROTEIN PEROXIN 8 (EUROFUNG)"/>
    <property type="match status" value="1"/>
</dbReference>
<evidence type="ECO:0000313" key="2">
    <source>
        <dbReference type="Proteomes" id="UP001140094"/>
    </source>
</evidence>
<dbReference type="AlphaFoldDB" id="A0A9W8LTA9"/>
<dbReference type="EMBL" id="JANBUO010000900">
    <property type="protein sequence ID" value="KAJ2800928.1"/>
    <property type="molecule type" value="Genomic_DNA"/>
</dbReference>
<reference evidence="1" key="1">
    <citation type="submission" date="2022-07" db="EMBL/GenBank/DDBJ databases">
        <title>Phylogenomic reconstructions and comparative analyses of Kickxellomycotina fungi.</title>
        <authorList>
            <person name="Reynolds N.K."/>
            <person name="Stajich J.E."/>
            <person name="Barry K."/>
            <person name="Grigoriev I.V."/>
            <person name="Crous P."/>
            <person name="Smith M.E."/>
        </authorList>
    </citation>
    <scope>NUCLEOTIDE SEQUENCE</scope>
    <source>
        <strain evidence="1">NRRL 1565</strain>
    </source>
</reference>
<proteinExistence type="predicted"/>
<comment type="caution">
    <text evidence="1">The sequence shown here is derived from an EMBL/GenBank/DDBJ whole genome shotgun (WGS) entry which is preliminary data.</text>
</comment>
<organism evidence="1 2">
    <name type="scientific">Coemansia guatemalensis</name>
    <dbReference type="NCBI Taxonomy" id="2761395"/>
    <lineage>
        <taxon>Eukaryota</taxon>
        <taxon>Fungi</taxon>
        <taxon>Fungi incertae sedis</taxon>
        <taxon>Zoopagomycota</taxon>
        <taxon>Kickxellomycotina</taxon>
        <taxon>Kickxellomycetes</taxon>
        <taxon>Kickxellales</taxon>
        <taxon>Kickxellaceae</taxon>
        <taxon>Coemansia</taxon>
    </lineage>
</organism>
<dbReference type="OrthoDB" id="5598777at2759"/>
<evidence type="ECO:0000313" key="1">
    <source>
        <dbReference type="EMBL" id="KAJ2800928.1"/>
    </source>
</evidence>